<sequence>MAEWNAVLEYKIWFIRGVGYTILLTSVGVFFGTIIGLFLGLGQLSQQRIFRILSRAYVDLFRGTPLFVQILIVHFAVMPAIFGDEAPSAIFSGFVALSLNSGAYVAEIFRAGIQSIDKGQMEAARSLGMTYRQAMRYIILPQAFKRMLPPLGNEFIALLKDSSLLAVIATPELTYAGQMTAKNTFTSFGPYLTVAALYLILTLILSKGVRGLERKFSND</sequence>
<dbReference type="InterPro" id="IPR000515">
    <property type="entry name" value="MetI-like"/>
</dbReference>
<proteinExistence type="inferred from homology"/>
<dbReference type="RefSeq" id="WP_418367617.1">
    <property type="nucleotide sequence ID" value="NZ_SMAB01000005.1"/>
</dbReference>
<comment type="caution">
    <text evidence="11">The sequence shown here is derived from an EMBL/GenBank/DDBJ whole genome shotgun (WGS) entry which is preliminary data.</text>
</comment>
<evidence type="ECO:0000259" key="10">
    <source>
        <dbReference type="PROSITE" id="PS50928"/>
    </source>
</evidence>
<dbReference type="EMBL" id="SMAB01000005">
    <property type="protein sequence ID" value="TCS83299.1"/>
    <property type="molecule type" value="Genomic_DNA"/>
</dbReference>
<dbReference type="Gene3D" id="1.10.3720.10">
    <property type="entry name" value="MetI-like"/>
    <property type="match status" value="1"/>
</dbReference>
<dbReference type="InterPro" id="IPR035906">
    <property type="entry name" value="MetI-like_sf"/>
</dbReference>
<evidence type="ECO:0000256" key="1">
    <source>
        <dbReference type="ARBA" id="ARBA00004651"/>
    </source>
</evidence>
<keyword evidence="5 9" id="KW-0812">Transmembrane</keyword>
<dbReference type="Proteomes" id="UP000295788">
    <property type="component" value="Unassembled WGS sequence"/>
</dbReference>
<dbReference type="InterPro" id="IPR043429">
    <property type="entry name" value="ArtM/GltK/GlnP/TcyL/YhdX-like"/>
</dbReference>
<comment type="similarity">
    <text evidence="2">Belongs to the binding-protein-dependent transport system permease family. HisMQ subfamily.</text>
</comment>
<dbReference type="AlphaFoldDB" id="A0A4R3KIJ0"/>
<evidence type="ECO:0000313" key="11">
    <source>
        <dbReference type="EMBL" id="TCS83299.1"/>
    </source>
</evidence>
<feature type="transmembrane region" description="Helical" evidence="9">
    <location>
        <begin position="188"/>
        <end position="206"/>
    </location>
</feature>
<feature type="transmembrane region" description="Helical" evidence="9">
    <location>
        <begin position="20"/>
        <end position="42"/>
    </location>
</feature>
<dbReference type="PROSITE" id="PS50928">
    <property type="entry name" value="ABC_TM1"/>
    <property type="match status" value="1"/>
</dbReference>
<organism evidence="11 12">
    <name type="scientific">Tepidibacillus fermentans</name>
    <dbReference type="NCBI Taxonomy" id="1281767"/>
    <lineage>
        <taxon>Bacteria</taxon>
        <taxon>Bacillati</taxon>
        <taxon>Bacillota</taxon>
        <taxon>Bacilli</taxon>
        <taxon>Bacillales</taxon>
        <taxon>Bacillaceae</taxon>
        <taxon>Tepidibacillus</taxon>
    </lineage>
</organism>
<protein>
    <submittedName>
        <fullName evidence="11">Amino acid ABC transporter membrane protein (PAAT family)</fullName>
    </submittedName>
</protein>
<dbReference type="PANTHER" id="PTHR30614">
    <property type="entry name" value="MEMBRANE COMPONENT OF AMINO ACID ABC TRANSPORTER"/>
    <property type="match status" value="1"/>
</dbReference>
<keyword evidence="6" id="KW-0029">Amino-acid transport</keyword>
<gene>
    <name evidence="11" type="ORF">EDD72_10539</name>
</gene>
<evidence type="ECO:0000256" key="5">
    <source>
        <dbReference type="ARBA" id="ARBA00022692"/>
    </source>
</evidence>
<feature type="transmembrane region" description="Helical" evidence="9">
    <location>
        <begin position="63"/>
        <end position="82"/>
    </location>
</feature>
<dbReference type="Pfam" id="PF00528">
    <property type="entry name" value="BPD_transp_1"/>
    <property type="match status" value="1"/>
</dbReference>
<dbReference type="NCBIfam" id="TIGR01726">
    <property type="entry name" value="HEQRo_perm_3TM"/>
    <property type="match status" value="1"/>
</dbReference>
<feature type="domain" description="ABC transmembrane type-1" evidence="10">
    <location>
        <begin position="18"/>
        <end position="209"/>
    </location>
</feature>
<evidence type="ECO:0000256" key="8">
    <source>
        <dbReference type="ARBA" id="ARBA00023136"/>
    </source>
</evidence>
<keyword evidence="7 9" id="KW-1133">Transmembrane helix</keyword>
<keyword evidence="3 9" id="KW-0813">Transport</keyword>
<dbReference type="SUPFAM" id="SSF161098">
    <property type="entry name" value="MetI-like"/>
    <property type="match status" value="1"/>
</dbReference>
<keyword evidence="12" id="KW-1185">Reference proteome</keyword>
<feature type="transmembrane region" description="Helical" evidence="9">
    <location>
        <begin position="88"/>
        <end position="109"/>
    </location>
</feature>
<name>A0A4R3KIJ0_9BACI</name>
<evidence type="ECO:0000256" key="9">
    <source>
        <dbReference type="RuleBase" id="RU363032"/>
    </source>
</evidence>
<dbReference type="PANTHER" id="PTHR30614:SF20">
    <property type="entry name" value="GLUTAMINE TRANSPORT SYSTEM PERMEASE PROTEIN GLNP"/>
    <property type="match status" value="1"/>
</dbReference>
<evidence type="ECO:0000256" key="6">
    <source>
        <dbReference type="ARBA" id="ARBA00022970"/>
    </source>
</evidence>
<evidence type="ECO:0000256" key="3">
    <source>
        <dbReference type="ARBA" id="ARBA00022448"/>
    </source>
</evidence>
<evidence type="ECO:0000256" key="7">
    <source>
        <dbReference type="ARBA" id="ARBA00022989"/>
    </source>
</evidence>
<accession>A0A4R3KIJ0</accession>
<comment type="subcellular location">
    <subcellularLocation>
        <location evidence="1 9">Cell membrane</location>
        <topology evidence="1 9">Multi-pass membrane protein</topology>
    </subcellularLocation>
</comment>
<evidence type="ECO:0000256" key="2">
    <source>
        <dbReference type="ARBA" id="ARBA00010072"/>
    </source>
</evidence>
<dbReference type="InterPro" id="IPR010065">
    <property type="entry name" value="AA_ABC_transptr_permease_3TM"/>
</dbReference>
<keyword evidence="4" id="KW-1003">Cell membrane</keyword>
<dbReference type="CDD" id="cd06261">
    <property type="entry name" value="TM_PBP2"/>
    <property type="match status" value="1"/>
</dbReference>
<dbReference type="FunFam" id="1.10.3720.10:FF:000033">
    <property type="entry name" value="Polar amino acid ABC transporter permease"/>
    <property type="match status" value="1"/>
</dbReference>
<evidence type="ECO:0000256" key="4">
    <source>
        <dbReference type="ARBA" id="ARBA00022475"/>
    </source>
</evidence>
<keyword evidence="8 9" id="KW-0472">Membrane</keyword>
<dbReference type="GO" id="GO:0022857">
    <property type="term" value="F:transmembrane transporter activity"/>
    <property type="evidence" value="ECO:0007669"/>
    <property type="project" value="InterPro"/>
</dbReference>
<dbReference type="GO" id="GO:0043190">
    <property type="term" value="C:ATP-binding cassette (ABC) transporter complex"/>
    <property type="evidence" value="ECO:0007669"/>
    <property type="project" value="InterPro"/>
</dbReference>
<evidence type="ECO:0000313" key="12">
    <source>
        <dbReference type="Proteomes" id="UP000295788"/>
    </source>
</evidence>
<dbReference type="GO" id="GO:0006865">
    <property type="term" value="P:amino acid transport"/>
    <property type="evidence" value="ECO:0007669"/>
    <property type="project" value="UniProtKB-KW"/>
</dbReference>
<reference evidence="11 12" key="1">
    <citation type="submission" date="2019-03" db="EMBL/GenBank/DDBJ databases">
        <title>Genomic Encyclopedia of Type Strains, Phase IV (KMG-IV): sequencing the most valuable type-strain genomes for metagenomic binning, comparative biology and taxonomic classification.</title>
        <authorList>
            <person name="Goeker M."/>
        </authorList>
    </citation>
    <scope>NUCLEOTIDE SEQUENCE [LARGE SCALE GENOMIC DNA]</scope>
    <source>
        <strain evidence="11 12">DSM 23802</strain>
    </source>
</reference>